<reference evidence="2 3" key="2">
    <citation type="journal article" date="2013" name="Biotechnol. Biofuels">
        <title>Global transcriptome analysis of Clostridium thermocellum ATCC 27405 during growth on dilute acid pretreated Populus and switchgrass.</title>
        <authorList>
            <person name="Wilson C.M."/>
            <person name="Rodriguez M.Jr."/>
            <person name="Johnson C.M."/>
            <person name="Martin S.L."/>
            <person name="Chu T.M."/>
            <person name="Wolfinger R.D."/>
            <person name="Hauser L.J."/>
            <person name="Land M.L."/>
            <person name="Klingeman D.M."/>
            <person name="Syed M.H."/>
            <person name="Ragauskas A.J."/>
            <person name="Tschaplinski T.J."/>
            <person name="Mielenz J.R."/>
            <person name="Brown S.D."/>
        </authorList>
    </citation>
    <scope>NUCLEOTIDE SEQUENCE [LARGE SCALE GENOMIC DNA]</scope>
    <source>
        <strain evidence="3">ATCC 27405 / DSM 1237 / JCM 9322 / NBRC 103400 / NCIMB 10682 / NRRL B-4536 / VPI 7372</strain>
    </source>
</reference>
<name>A3DBX8_ACET2</name>
<dbReference type="InterPro" id="IPR001448">
    <property type="entry name" value="SASP_alpha/beta-type"/>
</dbReference>
<dbReference type="EMBL" id="CP000568">
    <property type="protein sequence ID" value="ABN51457.1"/>
    <property type="molecule type" value="Genomic_DNA"/>
</dbReference>
<dbReference type="GO" id="GO:0006265">
    <property type="term" value="P:DNA topological change"/>
    <property type="evidence" value="ECO:0007669"/>
    <property type="project" value="InterPro"/>
</dbReference>
<gene>
    <name evidence="2" type="ordered locus">Cthe_0216</name>
</gene>
<dbReference type="GO" id="GO:0003690">
    <property type="term" value="F:double-stranded DNA binding"/>
    <property type="evidence" value="ECO:0007669"/>
    <property type="project" value="InterPro"/>
</dbReference>
<accession>A3DBX8</accession>
<dbReference type="Pfam" id="PF00269">
    <property type="entry name" value="SASP"/>
    <property type="match status" value="1"/>
</dbReference>
<reference evidence="3" key="1">
    <citation type="submission" date="2007-02" db="EMBL/GenBank/DDBJ databases">
        <title>Complete sequence of Clostridium thermocellum ATCC 27405.</title>
        <authorList>
            <consortium name="US DOE Joint Genome Institute"/>
            <person name="Copeland A."/>
            <person name="Lucas S."/>
            <person name="Lapidus A."/>
            <person name="Barry K."/>
            <person name="Detter J.C."/>
            <person name="Glavina del Rio T."/>
            <person name="Hammon N."/>
            <person name="Israni S."/>
            <person name="Dalin E."/>
            <person name="Tice H."/>
            <person name="Pitluck S."/>
            <person name="Chertkov O."/>
            <person name="Brettin T."/>
            <person name="Bruce D."/>
            <person name="Han C."/>
            <person name="Tapia R."/>
            <person name="Gilna P."/>
            <person name="Schmutz J."/>
            <person name="Larimer F."/>
            <person name="Land M."/>
            <person name="Hauser L."/>
            <person name="Kyrpides N."/>
            <person name="Mikhailova N."/>
            <person name="Wu J.H.D."/>
            <person name="Newcomb M."/>
            <person name="Richardson P."/>
        </authorList>
    </citation>
    <scope>NUCLEOTIDE SEQUENCE [LARGE SCALE GENOMIC DNA]</scope>
    <source>
        <strain evidence="3">ATCC 27405 / DSM 1237 / JCM 9322 / NBRC 103400 / NCIMB 10682 / NRRL B-4536 / VPI 7372</strain>
    </source>
</reference>
<proteinExistence type="predicted"/>
<dbReference type="HOGENOM" id="CLU_169738_0_1_9"/>
<protein>
    <submittedName>
        <fullName evidence="2">Small acid-soluble spore protein alpha/beta type</fullName>
    </submittedName>
</protein>
<comment type="function">
    <text evidence="1">SASP are bound to spore DNA. They are double-stranded DNA-binding proteins that cause DNA to change to an a-like conformation. They protect the DNA backbone from chemical and enzymatic cleavage and are thus involved in dormant spore's high resistance to UV light.</text>
</comment>
<dbReference type="Gene3D" id="6.10.10.80">
    <property type="entry name" value="Small, acid-soluble spore protein, alpha/beta type-like"/>
    <property type="match status" value="1"/>
</dbReference>
<sequence>MLILFKKCKLNTYKTYKVVNSMARRNTSLDPKAREALNRFKIECAKEIGYLQFVKENNDHYKGDVPCRINGLQGGPIGGQMVKRMIEMAKSELIK</sequence>
<dbReference type="KEGG" id="cth:Cthe_0216"/>
<evidence type="ECO:0000256" key="1">
    <source>
        <dbReference type="ARBA" id="ARBA00003863"/>
    </source>
</evidence>
<dbReference type="AlphaFoldDB" id="A3DBX8"/>
<evidence type="ECO:0000313" key="2">
    <source>
        <dbReference type="EMBL" id="ABN51457.1"/>
    </source>
</evidence>
<organism evidence="2 3">
    <name type="scientific">Acetivibrio thermocellus (strain ATCC 27405 / DSM 1237 / JCM 9322 / NBRC 103400 / NCIMB 10682 / NRRL B-4536 / VPI 7372)</name>
    <name type="common">Clostridium thermocellum</name>
    <dbReference type="NCBI Taxonomy" id="203119"/>
    <lineage>
        <taxon>Bacteria</taxon>
        <taxon>Bacillati</taxon>
        <taxon>Bacillota</taxon>
        <taxon>Clostridia</taxon>
        <taxon>Eubacteriales</taxon>
        <taxon>Oscillospiraceae</taxon>
        <taxon>Acetivibrio</taxon>
    </lineage>
</organism>
<dbReference type="InterPro" id="IPR038300">
    <property type="entry name" value="SASP_sf_alpha/beta"/>
</dbReference>
<dbReference type="STRING" id="203119.Cthe_0216"/>
<evidence type="ECO:0000313" key="3">
    <source>
        <dbReference type="Proteomes" id="UP000002145"/>
    </source>
</evidence>
<keyword evidence="3" id="KW-1185">Reference proteome</keyword>
<dbReference type="Proteomes" id="UP000002145">
    <property type="component" value="Chromosome"/>
</dbReference>